<name>A0AAU7AZZ3_9ACTN</name>
<dbReference type="PANTHER" id="PTHR43433">
    <property type="entry name" value="HYDROLASE, ALPHA/BETA FOLD FAMILY PROTEIN"/>
    <property type="match status" value="1"/>
</dbReference>
<dbReference type="SUPFAM" id="SSF53474">
    <property type="entry name" value="alpha/beta-Hydrolases"/>
    <property type="match status" value="1"/>
</dbReference>
<dbReference type="GO" id="GO:0004806">
    <property type="term" value="F:triacylglycerol lipase activity"/>
    <property type="evidence" value="ECO:0007669"/>
    <property type="project" value="TreeGrafter"/>
</dbReference>
<feature type="domain" description="AB hydrolase-1" evidence="1">
    <location>
        <begin position="45"/>
        <end position="144"/>
    </location>
</feature>
<accession>A0AAU7AZZ3</accession>
<reference evidence="2" key="1">
    <citation type="submission" date="2022-12" db="EMBL/GenBank/DDBJ databases">
        <title>Paraconexibacter alkalitolerans sp. nov. and Baekduia alba sp. nov., isolated from soil and emended description of the genera Paraconexibacter (Chun et al., 2020) and Baekduia (An et al., 2020).</title>
        <authorList>
            <person name="Vieira S."/>
            <person name="Huber K.J."/>
            <person name="Geppert A."/>
            <person name="Wolf J."/>
            <person name="Neumann-Schaal M."/>
            <person name="Muesken M."/>
            <person name="Overmann J."/>
        </authorList>
    </citation>
    <scope>NUCLEOTIDE SEQUENCE</scope>
    <source>
        <strain evidence="2">AEG42_29</strain>
    </source>
</reference>
<sequence>MTRMRSHTLTTPDAELAYDVWGPLPTADGRPPLVMVGHPMQASGFARQAELLEDRTVVSYDPRGIARSTRTDGRTDRTPEQQAADVLAVIEAIGGGPVDLFGSSGGAVTGLALVAAHPDLVRTLVAHEPPLLRLLPDAEAAEAASMATERAYHERGFGAGMAQFITMVSWSGPFTDAYLDLPAPDPAQFGMPTEDDGTRDDVLLSGAARPMVDYRPDPADFAAAATRVVLAIGEESAEQMPGRAAKATAEHLGLEAVFFPSHHGGFAGPEFGHPGQPEAFAERLRAVLAAT</sequence>
<organism evidence="2">
    <name type="scientific">Paraconexibacter sp. AEG42_29</name>
    <dbReference type="NCBI Taxonomy" id="2997339"/>
    <lineage>
        <taxon>Bacteria</taxon>
        <taxon>Bacillati</taxon>
        <taxon>Actinomycetota</taxon>
        <taxon>Thermoleophilia</taxon>
        <taxon>Solirubrobacterales</taxon>
        <taxon>Paraconexibacteraceae</taxon>
        <taxon>Paraconexibacter</taxon>
    </lineage>
</organism>
<protein>
    <recommendedName>
        <fullName evidence="1">AB hydrolase-1 domain-containing protein</fullName>
    </recommendedName>
</protein>
<dbReference type="InterPro" id="IPR029058">
    <property type="entry name" value="AB_hydrolase_fold"/>
</dbReference>
<dbReference type="Gene3D" id="3.40.50.1820">
    <property type="entry name" value="alpha/beta hydrolase"/>
    <property type="match status" value="1"/>
</dbReference>
<evidence type="ECO:0000313" key="2">
    <source>
        <dbReference type="EMBL" id="XAY07300.1"/>
    </source>
</evidence>
<dbReference type="EMBL" id="CP114014">
    <property type="protein sequence ID" value="XAY07300.1"/>
    <property type="molecule type" value="Genomic_DNA"/>
</dbReference>
<dbReference type="Pfam" id="PF00561">
    <property type="entry name" value="Abhydrolase_1"/>
    <property type="match status" value="1"/>
</dbReference>
<dbReference type="AlphaFoldDB" id="A0AAU7AZZ3"/>
<proteinExistence type="predicted"/>
<gene>
    <name evidence="2" type="ORF">DSM112329_04181</name>
</gene>
<evidence type="ECO:0000259" key="1">
    <source>
        <dbReference type="Pfam" id="PF00561"/>
    </source>
</evidence>
<dbReference type="PANTHER" id="PTHR43433:SF5">
    <property type="entry name" value="AB HYDROLASE-1 DOMAIN-CONTAINING PROTEIN"/>
    <property type="match status" value="1"/>
</dbReference>
<dbReference type="InterPro" id="IPR000073">
    <property type="entry name" value="AB_hydrolase_1"/>
</dbReference>
<dbReference type="KEGG" id="parq:DSM112329_04181"/>
<dbReference type="InterPro" id="IPR050471">
    <property type="entry name" value="AB_hydrolase"/>
</dbReference>
<dbReference type="GO" id="GO:0046503">
    <property type="term" value="P:glycerolipid catabolic process"/>
    <property type="evidence" value="ECO:0007669"/>
    <property type="project" value="TreeGrafter"/>
</dbReference>